<dbReference type="Pfam" id="PF04389">
    <property type="entry name" value="Peptidase_M28"/>
    <property type="match status" value="1"/>
</dbReference>
<dbReference type="SUPFAM" id="SSF53187">
    <property type="entry name" value="Zn-dependent exopeptidases"/>
    <property type="match status" value="1"/>
</dbReference>
<name>A0A5M3N5Q2_CONPW</name>
<comment type="cofactor">
    <cofactor evidence="1">
        <name>Zn(2+)</name>
        <dbReference type="ChEBI" id="CHEBI:29105"/>
    </cofactor>
</comment>
<evidence type="ECO:0000256" key="1">
    <source>
        <dbReference type="ARBA" id="ARBA00001947"/>
    </source>
</evidence>
<protein>
    <recommendedName>
        <fullName evidence="9">Peptide hydrolase</fullName>
        <ecNumber evidence="9">3.4.-.-</ecNumber>
    </recommendedName>
</protein>
<keyword evidence="5 9" id="KW-0732">Signal</keyword>
<proteinExistence type="inferred from homology"/>
<dbReference type="InterPro" id="IPR045175">
    <property type="entry name" value="M28_fam"/>
</dbReference>
<dbReference type="KEGG" id="cput:CONPUDRAFT_114319"/>
<dbReference type="RefSeq" id="XP_007763094.1">
    <property type="nucleotide sequence ID" value="XM_007764904.1"/>
</dbReference>
<organism evidence="11 12">
    <name type="scientific">Coniophora puteana (strain RWD-64-598)</name>
    <name type="common">Brown rot fungus</name>
    <dbReference type="NCBI Taxonomy" id="741705"/>
    <lineage>
        <taxon>Eukaryota</taxon>
        <taxon>Fungi</taxon>
        <taxon>Dikarya</taxon>
        <taxon>Basidiomycota</taxon>
        <taxon>Agaricomycotina</taxon>
        <taxon>Agaricomycetes</taxon>
        <taxon>Agaricomycetidae</taxon>
        <taxon>Boletales</taxon>
        <taxon>Coniophorineae</taxon>
        <taxon>Coniophoraceae</taxon>
        <taxon>Coniophora</taxon>
    </lineage>
</organism>
<dbReference type="PANTHER" id="PTHR12147">
    <property type="entry name" value="METALLOPEPTIDASE M28 FAMILY MEMBER"/>
    <property type="match status" value="1"/>
</dbReference>
<feature type="signal peptide" evidence="9">
    <location>
        <begin position="1"/>
        <end position="21"/>
    </location>
</feature>
<evidence type="ECO:0000256" key="3">
    <source>
        <dbReference type="ARBA" id="ARBA00022670"/>
    </source>
</evidence>
<dbReference type="OMA" id="AMLEFDM"/>
<feature type="chain" id="PRO_5024469273" description="Peptide hydrolase" evidence="9">
    <location>
        <begin position="22"/>
        <end position="431"/>
    </location>
</feature>
<keyword evidence="3 9" id="KW-0645">Protease</keyword>
<keyword evidence="2" id="KW-0031">Aminopeptidase</keyword>
<dbReference type="Proteomes" id="UP000053558">
    <property type="component" value="Unassembled WGS sequence"/>
</dbReference>
<evidence type="ECO:0000256" key="5">
    <source>
        <dbReference type="ARBA" id="ARBA00022729"/>
    </source>
</evidence>
<keyword evidence="4 9" id="KW-0479">Metal-binding</keyword>
<reference evidence="12" key="1">
    <citation type="journal article" date="2012" name="Science">
        <title>The Paleozoic origin of enzymatic lignin decomposition reconstructed from 31 fungal genomes.</title>
        <authorList>
            <person name="Floudas D."/>
            <person name="Binder M."/>
            <person name="Riley R."/>
            <person name="Barry K."/>
            <person name="Blanchette R.A."/>
            <person name="Henrissat B."/>
            <person name="Martinez A.T."/>
            <person name="Otillar R."/>
            <person name="Spatafora J.W."/>
            <person name="Yadav J.S."/>
            <person name="Aerts A."/>
            <person name="Benoit I."/>
            <person name="Boyd A."/>
            <person name="Carlson A."/>
            <person name="Copeland A."/>
            <person name="Coutinho P.M."/>
            <person name="de Vries R.P."/>
            <person name="Ferreira P."/>
            <person name="Findley K."/>
            <person name="Foster B."/>
            <person name="Gaskell J."/>
            <person name="Glotzer D."/>
            <person name="Gorecki P."/>
            <person name="Heitman J."/>
            <person name="Hesse C."/>
            <person name="Hori C."/>
            <person name="Igarashi K."/>
            <person name="Jurgens J.A."/>
            <person name="Kallen N."/>
            <person name="Kersten P."/>
            <person name="Kohler A."/>
            <person name="Kuees U."/>
            <person name="Kumar T.K.A."/>
            <person name="Kuo A."/>
            <person name="LaButti K."/>
            <person name="Larrondo L.F."/>
            <person name="Lindquist E."/>
            <person name="Ling A."/>
            <person name="Lombard V."/>
            <person name="Lucas S."/>
            <person name="Lundell T."/>
            <person name="Martin R."/>
            <person name="McLaughlin D.J."/>
            <person name="Morgenstern I."/>
            <person name="Morin E."/>
            <person name="Murat C."/>
            <person name="Nagy L.G."/>
            <person name="Nolan M."/>
            <person name="Ohm R.A."/>
            <person name="Patyshakuliyeva A."/>
            <person name="Rokas A."/>
            <person name="Ruiz-Duenas F.J."/>
            <person name="Sabat G."/>
            <person name="Salamov A."/>
            <person name="Samejima M."/>
            <person name="Schmutz J."/>
            <person name="Slot J.C."/>
            <person name="St John F."/>
            <person name="Stenlid J."/>
            <person name="Sun H."/>
            <person name="Sun S."/>
            <person name="Syed K."/>
            <person name="Tsang A."/>
            <person name="Wiebenga A."/>
            <person name="Young D."/>
            <person name="Pisabarro A."/>
            <person name="Eastwood D.C."/>
            <person name="Martin F."/>
            <person name="Cullen D."/>
            <person name="Grigoriev I.V."/>
            <person name="Hibbett D.S."/>
        </authorList>
    </citation>
    <scope>NUCLEOTIDE SEQUENCE [LARGE SCALE GENOMIC DNA]</scope>
    <source>
        <strain evidence="12">RWD-64-598 SS2</strain>
    </source>
</reference>
<dbReference type="EC" id="3.4.-.-" evidence="9"/>
<evidence type="ECO:0000259" key="10">
    <source>
        <dbReference type="Pfam" id="PF04389"/>
    </source>
</evidence>
<dbReference type="InterPro" id="IPR007484">
    <property type="entry name" value="Peptidase_M28"/>
</dbReference>
<dbReference type="AlphaFoldDB" id="A0A5M3N5Q2"/>
<dbReference type="Gene3D" id="3.40.630.10">
    <property type="entry name" value="Zn peptidases"/>
    <property type="match status" value="1"/>
</dbReference>
<dbReference type="EMBL" id="JH711573">
    <property type="protein sequence ID" value="EIW86195.1"/>
    <property type="molecule type" value="Genomic_DNA"/>
</dbReference>
<keyword evidence="12" id="KW-1185">Reference proteome</keyword>
<evidence type="ECO:0000256" key="4">
    <source>
        <dbReference type="ARBA" id="ARBA00022723"/>
    </source>
</evidence>
<dbReference type="GO" id="GO:0008235">
    <property type="term" value="F:metalloexopeptidase activity"/>
    <property type="evidence" value="ECO:0007669"/>
    <property type="project" value="InterPro"/>
</dbReference>
<dbReference type="GO" id="GO:0004177">
    <property type="term" value="F:aminopeptidase activity"/>
    <property type="evidence" value="ECO:0007669"/>
    <property type="project" value="UniProtKB-KW"/>
</dbReference>
<dbReference type="OrthoDB" id="2214at2759"/>
<evidence type="ECO:0000313" key="12">
    <source>
        <dbReference type="Proteomes" id="UP000053558"/>
    </source>
</evidence>
<evidence type="ECO:0000256" key="6">
    <source>
        <dbReference type="ARBA" id="ARBA00022801"/>
    </source>
</evidence>
<evidence type="ECO:0000256" key="9">
    <source>
        <dbReference type="RuleBase" id="RU361240"/>
    </source>
</evidence>
<gene>
    <name evidence="11" type="ORF">CONPUDRAFT_114319</name>
</gene>
<sequence>MKPTELVSFVTLSLLASRSFAFSSQSHDQSVFSADNGAAAEMDHKAYVEGLLAFHDHDPVAAMKVVDPVYGAMLDEPRLLEVFGQPRQWMTEGDKLRLKQEGLSFIDLTNFEVFEVDSAVAKEVKSWPDIHKQTKVNEAISLLNVDNLRKNLETLTSFYNRFYRSEYGVKSSRWIFDQVLEIVANAPPSTRLSVETFPHSFPQSSIIARFEPAGGRASSSSHQDVLPRIIIGAHQDSANYKFPMLPAPGADDDGSGTVTILEAFRTLVEAGFKPAAPVEFHWYAAEEGGLLGSQEVVKEYVALGKKVGAMVQFDMTGYVKPGTTPTVTLITTDVHPSLTNWTLSLAEEYCDSVVQGAKLFPGAGSDHMSWHRAGFAATAATEAEPFKDLNPYIHTADDRLDLEDGSFSFEHALEFSKLAVGFAVELGGWMD</sequence>
<dbReference type="GeneID" id="19199070"/>
<evidence type="ECO:0000256" key="7">
    <source>
        <dbReference type="ARBA" id="ARBA00022833"/>
    </source>
</evidence>
<accession>A0A5M3N5Q2</accession>
<evidence type="ECO:0000313" key="11">
    <source>
        <dbReference type="EMBL" id="EIW86195.1"/>
    </source>
</evidence>
<evidence type="ECO:0000256" key="2">
    <source>
        <dbReference type="ARBA" id="ARBA00022438"/>
    </source>
</evidence>
<dbReference type="GO" id="GO:0046872">
    <property type="term" value="F:metal ion binding"/>
    <property type="evidence" value="ECO:0007669"/>
    <property type="project" value="UniProtKB-KW"/>
</dbReference>
<keyword evidence="6 9" id="KW-0378">Hydrolase</keyword>
<comment type="caution">
    <text evidence="11">The sequence shown here is derived from an EMBL/GenBank/DDBJ whole genome shotgun (WGS) entry which is preliminary data.</text>
</comment>
<dbReference type="GO" id="GO:0006508">
    <property type="term" value="P:proteolysis"/>
    <property type="evidence" value="ECO:0007669"/>
    <property type="project" value="UniProtKB-KW"/>
</dbReference>
<feature type="domain" description="Peptidase M28" evidence="10">
    <location>
        <begin position="228"/>
        <end position="402"/>
    </location>
</feature>
<evidence type="ECO:0000256" key="8">
    <source>
        <dbReference type="ARBA" id="ARBA00043962"/>
    </source>
</evidence>
<keyword evidence="7 9" id="KW-0862">Zinc</keyword>
<dbReference type="PANTHER" id="PTHR12147:SF56">
    <property type="entry name" value="AMINOPEPTIDASE YDR415C-RELATED"/>
    <property type="match status" value="1"/>
</dbReference>
<comment type="similarity">
    <text evidence="8">Belongs to the peptidase M28 family. M28E subfamily.</text>
</comment>